<organism evidence="3 4">
    <name type="scientific">Actinoplanes regularis</name>
    <dbReference type="NCBI Taxonomy" id="52697"/>
    <lineage>
        <taxon>Bacteria</taxon>
        <taxon>Bacillati</taxon>
        <taxon>Actinomycetota</taxon>
        <taxon>Actinomycetes</taxon>
        <taxon>Micromonosporales</taxon>
        <taxon>Micromonosporaceae</taxon>
        <taxon>Actinoplanes</taxon>
    </lineage>
</organism>
<dbReference type="PROSITE" id="PS50935">
    <property type="entry name" value="SSB"/>
    <property type="match status" value="1"/>
</dbReference>
<keyword evidence="1 2" id="KW-0238">DNA-binding</keyword>
<evidence type="ECO:0000313" key="4">
    <source>
        <dbReference type="Proteomes" id="UP000198415"/>
    </source>
</evidence>
<dbReference type="Proteomes" id="UP000198415">
    <property type="component" value="Unassembled WGS sequence"/>
</dbReference>
<dbReference type="GO" id="GO:0003697">
    <property type="term" value="F:single-stranded DNA binding"/>
    <property type="evidence" value="ECO:0007669"/>
    <property type="project" value="InterPro"/>
</dbReference>
<evidence type="ECO:0000256" key="2">
    <source>
        <dbReference type="PROSITE-ProRule" id="PRU00252"/>
    </source>
</evidence>
<dbReference type="AlphaFoldDB" id="A0A238XJ16"/>
<dbReference type="OrthoDB" id="4427276at2"/>
<gene>
    <name evidence="3" type="ORF">SAMN06264365_103478</name>
</gene>
<dbReference type="CDD" id="cd04496">
    <property type="entry name" value="SSB_OBF"/>
    <property type="match status" value="1"/>
</dbReference>
<reference evidence="3 4" key="1">
    <citation type="submission" date="2017-06" db="EMBL/GenBank/DDBJ databases">
        <authorList>
            <person name="Kim H.J."/>
            <person name="Triplett B.A."/>
        </authorList>
    </citation>
    <scope>NUCLEOTIDE SEQUENCE [LARGE SCALE GENOMIC DNA]</scope>
    <source>
        <strain evidence="3 4">DSM 43151</strain>
    </source>
</reference>
<keyword evidence="4" id="KW-1185">Reference proteome</keyword>
<sequence length="210" mass="22366">MQFDFTFEGNVADVPEVRITPSGKTLARMRVGHNTRRRNTRGEWVNGSTIWFTVTAWEALAENIAESISRGDTVIVTCRDDLSVFAYTNQSTGKPVGELQVTASNVALSMRFHGAESHRKPRQDVYADPWATATSYDNAYAEVVAEAAAEARAAAGADRVQQAVAAGQASTETADADLGEPAEVIGSSDLDETAEPINLDAELAAAAMAG</sequence>
<dbReference type="EMBL" id="FZNR01000003">
    <property type="protein sequence ID" value="SNR58571.1"/>
    <property type="molecule type" value="Genomic_DNA"/>
</dbReference>
<dbReference type="Gene3D" id="2.40.50.140">
    <property type="entry name" value="Nucleic acid-binding proteins"/>
    <property type="match status" value="1"/>
</dbReference>
<dbReference type="InterPro" id="IPR000424">
    <property type="entry name" value="Primosome_PriB/ssb"/>
</dbReference>
<accession>A0A238XJ16</accession>
<dbReference type="RefSeq" id="WP_089293077.1">
    <property type="nucleotide sequence ID" value="NZ_BOMU01000093.1"/>
</dbReference>
<name>A0A238XJ16_9ACTN</name>
<evidence type="ECO:0000313" key="3">
    <source>
        <dbReference type="EMBL" id="SNR58571.1"/>
    </source>
</evidence>
<dbReference type="SUPFAM" id="SSF50249">
    <property type="entry name" value="Nucleic acid-binding proteins"/>
    <property type="match status" value="1"/>
</dbReference>
<dbReference type="Pfam" id="PF00436">
    <property type="entry name" value="SSB"/>
    <property type="match status" value="1"/>
</dbReference>
<evidence type="ECO:0000256" key="1">
    <source>
        <dbReference type="ARBA" id="ARBA00023125"/>
    </source>
</evidence>
<dbReference type="InterPro" id="IPR012340">
    <property type="entry name" value="NA-bd_OB-fold"/>
</dbReference>
<protein>
    <submittedName>
        <fullName evidence="3">Single stranded DNA-binding protein (Ssb)</fullName>
    </submittedName>
</protein>
<proteinExistence type="predicted"/>